<name>A0ABU5GW31_9GAMM</name>
<dbReference type="PANTHER" id="PTHR11803:SF58">
    <property type="entry name" value="PROTEIN HMF1-RELATED"/>
    <property type="match status" value="1"/>
</dbReference>
<dbReference type="Gene3D" id="3.30.1330.40">
    <property type="entry name" value="RutC-like"/>
    <property type="match status" value="1"/>
</dbReference>
<gene>
    <name evidence="2" type="ORF">TOI97_13160</name>
</gene>
<dbReference type="RefSeq" id="WP_321554579.1">
    <property type="nucleotide sequence ID" value="NZ_JAXIVU010000042.1"/>
</dbReference>
<protein>
    <submittedName>
        <fullName evidence="2">RidA family protein</fullName>
        <ecNumber evidence="2">3.5.-.-</ecNumber>
    </submittedName>
</protein>
<keyword evidence="2" id="KW-0378">Hydrolase</keyword>
<dbReference type="EC" id="3.5.-.-" evidence="2"/>
<dbReference type="PANTHER" id="PTHR11803">
    <property type="entry name" value="2-IMINOBUTANOATE/2-IMINOPROPANOATE DEAMINASE RIDA"/>
    <property type="match status" value="1"/>
</dbReference>
<keyword evidence="3" id="KW-1185">Reference proteome</keyword>
<dbReference type="Pfam" id="PF01042">
    <property type="entry name" value="Ribonuc_L-PSP"/>
    <property type="match status" value="1"/>
</dbReference>
<reference evidence="2 3" key="1">
    <citation type="submission" date="2023-12" db="EMBL/GenBank/DDBJ databases">
        <title>Denitrificimonas halotolerans sp. nov.,a novel species isolated from landfill leachate.</title>
        <authorList>
            <person name="Wang S."/>
        </authorList>
    </citation>
    <scope>NUCLEOTIDE SEQUENCE [LARGE SCALE GENOMIC DNA]</scope>
    <source>
        <strain evidence="2 3">JX-1</strain>
    </source>
</reference>
<evidence type="ECO:0000313" key="3">
    <source>
        <dbReference type="Proteomes" id="UP001294570"/>
    </source>
</evidence>
<accession>A0ABU5GW31</accession>
<sequence>MTNYAVDPDGLFKFDGFHQVMVSNGSKTIYIAGQVPFDKDMNFIGKGDYKAQAVQVFKNIAIAVQAAGATPNDVVSSVIYIKGLNSEAVQEVFKGMAIALDGEPFPAHAYNIVGVQSLADPDVLLEISAIAVTD</sequence>
<dbReference type="CDD" id="cd00448">
    <property type="entry name" value="YjgF_YER057c_UK114_family"/>
    <property type="match status" value="1"/>
</dbReference>
<proteinExistence type="inferred from homology"/>
<dbReference type="InterPro" id="IPR006175">
    <property type="entry name" value="YjgF/YER057c/UK114"/>
</dbReference>
<organism evidence="2 3">
    <name type="scientific">Denitrificimonas halotolerans</name>
    <dbReference type="NCBI Taxonomy" id="3098930"/>
    <lineage>
        <taxon>Bacteria</taxon>
        <taxon>Pseudomonadati</taxon>
        <taxon>Pseudomonadota</taxon>
        <taxon>Gammaproteobacteria</taxon>
        <taxon>Pseudomonadales</taxon>
        <taxon>Pseudomonadaceae</taxon>
        <taxon>Denitrificimonas</taxon>
    </lineage>
</organism>
<dbReference type="EMBL" id="JAXIVU010000042">
    <property type="protein sequence ID" value="MDY7220501.1"/>
    <property type="molecule type" value="Genomic_DNA"/>
</dbReference>
<dbReference type="InterPro" id="IPR035959">
    <property type="entry name" value="RutC-like_sf"/>
</dbReference>
<comment type="similarity">
    <text evidence="1">Belongs to the RutC family.</text>
</comment>
<evidence type="ECO:0000256" key="1">
    <source>
        <dbReference type="ARBA" id="ARBA00010552"/>
    </source>
</evidence>
<evidence type="ECO:0000313" key="2">
    <source>
        <dbReference type="EMBL" id="MDY7220501.1"/>
    </source>
</evidence>
<dbReference type="SUPFAM" id="SSF55298">
    <property type="entry name" value="YjgF-like"/>
    <property type="match status" value="1"/>
</dbReference>
<comment type="caution">
    <text evidence="2">The sequence shown here is derived from an EMBL/GenBank/DDBJ whole genome shotgun (WGS) entry which is preliminary data.</text>
</comment>
<dbReference type="GO" id="GO:0016787">
    <property type="term" value="F:hydrolase activity"/>
    <property type="evidence" value="ECO:0007669"/>
    <property type="project" value="UniProtKB-KW"/>
</dbReference>
<dbReference type="Proteomes" id="UP001294570">
    <property type="component" value="Unassembled WGS sequence"/>
</dbReference>